<evidence type="ECO:0000313" key="2">
    <source>
        <dbReference type="Proteomes" id="UP001234297"/>
    </source>
</evidence>
<sequence length="661" mass="73816">MSSTRQKLEKDIQFSLVKTLEKYMRNVIAKVEKHYRLKRRSSEVQEEVTCGSRLECKFGKEHYICFPNLGEIRAHMLMVKCNSCFYRIPDSVPIKNFIQGLNKAWFLQLDATSIENMQNQVAPMTNTITNKEGNNPGKPCVARAGGIQRFPRQGSLVGSECFRLSPNSLHSSGYCGKLIIPNPSFKESRELNRMPSPQDDEYLGGKLSDSISNVNNVVDCPKSGNHVTFEGKRNDNDDSKRHNEQFMCPEYQPEELLTSIQGPRRKGRLNKKCNSKDVADGSPEDVKMKIHPSLGGYSNDENLLFDNSCKQHASDFEETQQGEVDSDNGEDDRNGTLRTKFIKKANCCKYIQSRCKIAFTEEGSKDEHRNKGLESNATDANVDGHKLVSLKNSFPHLTQQDLGASLSQQVQGGRLASINEAVGGEGFTSPSVSEITSVTGIITRYFFEFDEVTSQTESLRNTTDCSTKTNDSGMPKREDTCQPFIASNVEESIPKTPPSKKFRKHKVLPSAGMEEKGRNSMSHDTTDEHGVNQGHRDVSIKADATTQAAVKSPPIQFSVRWSASPITETPRSKPERSEVGKRFLLAANGLGISTRKQKPQTKCCSKVTKSSLHNSFALELDTKHQILNATTKVLLCARGQHLLTFRKLLTYVLELPKCDLN</sequence>
<reference evidence="1 2" key="1">
    <citation type="journal article" date="2022" name="Hortic Res">
        <title>A haplotype resolved chromosomal level avocado genome allows analysis of novel avocado genes.</title>
        <authorList>
            <person name="Nath O."/>
            <person name="Fletcher S.J."/>
            <person name="Hayward A."/>
            <person name="Shaw L.M."/>
            <person name="Masouleh A.K."/>
            <person name="Furtado A."/>
            <person name="Henry R.J."/>
            <person name="Mitter N."/>
        </authorList>
    </citation>
    <scope>NUCLEOTIDE SEQUENCE [LARGE SCALE GENOMIC DNA]</scope>
    <source>
        <strain evidence="2">cv. Hass</strain>
    </source>
</reference>
<evidence type="ECO:0000313" key="1">
    <source>
        <dbReference type="EMBL" id="KAJ8629950.1"/>
    </source>
</evidence>
<proteinExistence type="predicted"/>
<keyword evidence="2" id="KW-1185">Reference proteome</keyword>
<dbReference type="Proteomes" id="UP001234297">
    <property type="component" value="Chromosome 7"/>
</dbReference>
<gene>
    <name evidence="1" type="ORF">MRB53_023273</name>
</gene>
<protein>
    <submittedName>
        <fullName evidence="1">Uncharacterized protein</fullName>
    </submittedName>
</protein>
<accession>A0ACC2L9B2</accession>
<dbReference type="EMBL" id="CM056815">
    <property type="protein sequence ID" value="KAJ8629950.1"/>
    <property type="molecule type" value="Genomic_DNA"/>
</dbReference>
<comment type="caution">
    <text evidence="1">The sequence shown here is derived from an EMBL/GenBank/DDBJ whole genome shotgun (WGS) entry which is preliminary data.</text>
</comment>
<organism evidence="1 2">
    <name type="scientific">Persea americana</name>
    <name type="common">Avocado</name>
    <dbReference type="NCBI Taxonomy" id="3435"/>
    <lineage>
        <taxon>Eukaryota</taxon>
        <taxon>Viridiplantae</taxon>
        <taxon>Streptophyta</taxon>
        <taxon>Embryophyta</taxon>
        <taxon>Tracheophyta</taxon>
        <taxon>Spermatophyta</taxon>
        <taxon>Magnoliopsida</taxon>
        <taxon>Magnoliidae</taxon>
        <taxon>Laurales</taxon>
        <taxon>Lauraceae</taxon>
        <taxon>Persea</taxon>
    </lineage>
</organism>
<name>A0ACC2L9B2_PERAE</name>